<comment type="caution">
    <text evidence="2">The sequence shown here is derived from an EMBL/GenBank/DDBJ whole genome shotgun (WGS) entry which is preliminary data.</text>
</comment>
<sequence length="262" mass="28601">MDYRRSPTQSPYGTPRDLGGPSNAAAAGSRSNNSRAAAGATAYQPAANPEASNFDIFEWYPKYMECVRHFVDVSQHTYPCQALAAFVNIRLPYQRAGDGSSQPVSASSPPSFRPAFASSSSSGAGLASPLGMNQPAMQQQQHQYGWVSLHPYLRRLVATGFDVPAILHGWFGDEWLGGIGPLHEQERRNYLFAAKAGGWAAVKRDYDVVTDEGVPYLKPLDRVDDAEIESAEGSWSKWLAMEDWMLGSRAPIIPDGVNDAME</sequence>
<feature type="compositionally biased region" description="Low complexity" evidence="1">
    <location>
        <begin position="100"/>
        <end position="120"/>
    </location>
</feature>
<dbReference type="InParanoid" id="A0A5J5F3U4"/>
<evidence type="ECO:0000256" key="1">
    <source>
        <dbReference type="SAM" id="MobiDB-lite"/>
    </source>
</evidence>
<gene>
    <name evidence="2" type="ORF">FN846DRAFT_517089</name>
</gene>
<protein>
    <recommendedName>
        <fullName evidence="4">Ilp is an apoptosis inhibitor</fullName>
    </recommendedName>
</protein>
<organism evidence="2 3">
    <name type="scientific">Sphaerosporella brunnea</name>
    <dbReference type="NCBI Taxonomy" id="1250544"/>
    <lineage>
        <taxon>Eukaryota</taxon>
        <taxon>Fungi</taxon>
        <taxon>Dikarya</taxon>
        <taxon>Ascomycota</taxon>
        <taxon>Pezizomycotina</taxon>
        <taxon>Pezizomycetes</taxon>
        <taxon>Pezizales</taxon>
        <taxon>Pyronemataceae</taxon>
        <taxon>Sphaerosporella</taxon>
    </lineage>
</organism>
<dbReference type="PANTHER" id="PTHR42087:SF1">
    <property type="entry name" value="ILP IS AN APOPTOSIS INHIBITOR"/>
    <property type="match status" value="1"/>
</dbReference>
<dbReference type="InterPro" id="IPR053267">
    <property type="entry name" value="Verrucosidin_biosynth-assoc"/>
</dbReference>
<dbReference type="PANTHER" id="PTHR42087">
    <property type="entry name" value="ILP IS AN APOPTOSIS INHIBITOR"/>
    <property type="match status" value="1"/>
</dbReference>
<keyword evidence="3" id="KW-1185">Reference proteome</keyword>
<name>A0A5J5F3U4_9PEZI</name>
<proteinExistence type="predicted"/>
<feature type="region of interest" description="Disordered" evidence="1">
    <location>
        <begin position="1"/>
        <end position="36"/>
    </location>
</feature>
<dbReference type="AlphaFoldDB" id="A0A5J5F3U4"/>
<reference evidence="2 3" key="1">
    <citation type="submission" date="2019-09" db="EMBL/GenBank/DDBJ databases">
        <title>Draft genome of the ectomycorrhizal ascomycete Sphaerosporella brunnea.</title>
        <authorList>
            <consortium name="DOE Joint Genome Institute"/>
            <person name="Benucci G.M."/>
            <person name="Marozzi G."/>
            <person name="Antonielli L."/>
            <person name="Sanchez S."/>
            <person name="Marco P."/>
            <person name="Wang X."/>
            <person name="Falini L.B."/>
            <person name="Barry K."/>
            <person name="Haridas S."/>
            <person name="Lipzen A."/>
            <person name="Labutti K."/>
            <person name="Grigoriev I.V."/>
            <person name="Murat C."/>
            <person name="Martin F."/>
            <person name="Albertini E."/>
            <person name="Donnini D."/>
            <person name="Bonito G."/>
        </authorList>
    </citation>
    <scope>NUCLEOTIDE SEQUENCE [LARGE SCALE GENOMIC DNA]</scope>
    <source>
        <strain evidence="2 3">Sb_GMNB300</strain>
    </source>
</reference>
<dbReference type="OrthoDB" id="5335812at2759"/>
<evidence type="ECO:0008006" key="4">
    <source>
        <dbReference type="Google" id="ProtNLM"/>
    </source>
</evidence>
<evidence type="ECO:0000313" key="2">
    <source>
        <dbReference type="EMBL" id="KAA8910707.1"/>
    </source>
</evidence>
<feature type="region of interest" description="Disordered" evidence="1">
    <location>
        <begin position="97"/>
        <end position="120"/>
    </location>
</feature>
<accession>A0A5J5F3U4</accession>
<evidence type="ECO:0000313" key="3">
    <source>
        <dbReference type="Proteomes" id="UP000326924"/>
    </source>
</evidence>
<dbReference type="EMBL" id="VXIS01000043">
    <property type="protein sequence ID" value="KAA8910707.1"/>
    <property type="molecule type" value="Genomic_DNA"/>
</dbReference>
<feature type="compositionally biased region" description="Polar residues" evidence="1">
    <location>
        <begin position="1"/>
        <end position="12"/>
    </location>
</feature>
<dbReference type="Proteomes" id="UP000326924">
    <property type="component" value="Unassembled WGS sequence"/>
</dbReference>
<feature type="compositionally biased region" description="Low complexity" evidence="1">
    <location>
        <begin position="22"/>
        <end position="36"/>
    </location>
</feature>